<feature type="compositionally biased region" description="Basic and acidic residues" evidence="3">
    <location>
        <begin position="268"/>
        <end position="285"/>
    </location>
</feature>
<name>A0A9P6F722_9FUNG</name>
<comment type="caution">
    <text evidence="4">The sequence shown here is derived from an EMBL/GenBank/DDBJ whole genome shotgun (WGS) entry which is preliminary data.</text>
</comment>
<reference evidence="4" key="1">
    <citation type="journal article" date="2020" name="Fungal Divers.">
        <title>Resolving the Mortierellaceae phylogeny through synthesis of multi-gene phylogenetics and phylogenomics.</title>
        <authorList>
            <person name="Vandepol N."/>
            <person name="Liber J."/>
            <person name="Desiro A."/>
            <person name="Na H."/>
            <person name="Kennedy M."/>
            <person name="Barry K."/>
            <person name="Grigoriev I.V."/>
            <person name="Miller A.N."/>
            <person name="O'Donnell K."/>
            <person name="Stajich J.E."/>
            <person name="Bonito G."/>
        </authorList>
    </citation>
    <scope>NUCLEOTIDE SEQUENCE</scope>
    <source>
        <strain evidence="4">NRRL 2591</strain>
    </source>
</reference>
<evidence type="ECO:0000256" key="1">
    <source>
        <dbReference type="RuleBase" id="RU363021"/>
    </source>
</evidence>
<feature type="region of interest" description="Disordered" evidence="3">
    <location>
        <begin position="962"/>
        <end position="983"/>
    </location>
</feature>
<comment type="subcellular location">
    <subcellularLocation>
        <location evidence="1">Mitochondrion inner membrane</location>
    </subcellularLocation>
</comment>
<feature type="compositionally biased region" description="Low complexity" evidence="3">
    <location>
        <begin position="790"/>
        <end position="818"/>
    </location>
</feature>
<feature type="compositionally biased region" description="Basic and acidic residues" evidence="3">
    <location>
        <begin position="820"/>
        <end position="829"/>
    </location>
</feature>
<dbReference type="PANTHER" id="PTHR28268:SF1">
    <property type="entry name" value="MICOS SUBUNIT MIC26"/>
    <property type="match status" value="1"/>
</dbReference>
<dbReference type="PANTHER" id="PTHR28268">
    <property type="entry name" value="MICOS SUBUNIT MIC26"/>
    <property type="match status" value="1"/>
</dbReference>
<comment type="function">
    <text evidence="1">Component of the MICOS complex, a large protein complex of the mitochondrial inner membrane that plays crucial roles in the maintenance of crista junctions, inner membrane architecture, and formation of contact sites to the outer membrane.</text>
</comment>
<feature type="coiled-coil region" evidence="2">
    <location>
        <begin position="598"/>
        <end position="743"/>
    </location>
</feature>
<accession>A0A9P6F722</accession>
<dbReference type="GO" id="GO:0042407">
    <property type="term" value="P:cristae formation"/>
    <property type="evidence" value="ECO:0007669"/>
    <property type="project" value="InterPro"/>
</dbReference>
<dbReference type="InterPro" id="IPR033181">
    <property type="entry name" value="Mic26_fungi"/>
</dbReference>
<dbReference type="GO" id="GO:0061617">
    <property type="term" value="C:MICOS complex"/>
    <property type="evidence" value="ECO:0007669"/>
    <property type="project" value="UniProtKB-UniRule"/>
</dbReference>
<gene>
    <name evidence="4" type="ORF">EC957_000302</name>
</gene>
<evidence type="ECO:0000313" key="4">
    <source>
        <dbReference type="EMBL" id="KAF9543937.1"/>
    </source>
</evidence>
<proteinExistence type="predicted"/>
<keyword evidence="5" id="KW-1185">Reference proteome</keyword>
<feature type="region of interest" description="Disordered" evidence="3">
    <location>
        <begin position="246"/>
        <end position="325"/>
    </location>
</feature>
<feature type="compositionally biased region" description="Polar residues" evidence="3">
    <location>
        <begin position="286"/>
        <end position="298"/>
    </location>
</feature>
<organism evidence="4 5">
    <name type="scientific">Mortierella hygrophila</name>
    <dbReference type="NCBI Taxonomy" id="979708"/>
    <lineage>
        <taxon>Eukaryota</taxon>
        <taxon>Fungi</taxon>
        <taxon>Fungi incertae sedis</taxon>
        <taxon>Mucoromycota</taxon>
        <taxon>Mortierellomycotina</taxon>
        <taxon>Mortierellomycetes</taxon>
        <taxon>Mortierellales</taxon>
        <taxon>Mortierellaceae</taxon>
        <taxon>Mortierella</taxon>
    </lineage>
</organism>
<feature type="compositionally biased region" description="Low complexity" evidence="3">
    <location>
        <begin position="893"/>
        <end position="905"/>
    </location>
</feature>
<sequence>MVHSIVRPMTIATAAALVANSAHASFNPVYADETEEQSELDRGHHASLFPHLADKSEIKPEEVKAKFRREANSRNHNHANTRSIVAPEEDLFPGLAYVAIAGLTGSLAARQGGTLLKALSPMAFASAAGYYFLPHTTRNLLGVDQPSYDRWASSHVSSSSSHSSTSALPRADLAYKAREAWHTAEVKPDKIDTKIDNKTQEVKQWWNKNSSIAEDSVKTQVNDAKAKATDAIDNAKGWVEDKSRLVGRTTGNPSAYIPSGSGSPSLKSENEKTWFHHDQNRHPESTTRTSKHWFSTRSGTAGVGAAGAASGPESHDHWSTGEEQGTSKIREDDGYWFRRAGLNSSGGLDNKDVDVWSSTKEEMGTSRVDESPYANSHRNIFISGHLPQETEYWTNGQEISSADVRDASYYNWPGSLNSTSLGRSSWWDRRFRSSPSDLDASVSIKPGTDSIAWESKQAAERAALDLSNRLAQEQSNLEKKASDTRTRAEVTIDALNHERQVLMERSAKELEMRFAAEKAAADRAVADAKTRAQAWELEQRTLAEQTAREVQERVLREKAEADAAAAQIKLRAEAWARDRKKKADLIAKEIHDRAVIEIATAEKTAQEVKAALETHIREEKLKVERAAKEMEKKLEIQKKMAAERAAKAAHELEIRLTREREDAAALEKKRAAEHAAKEMADRLAFEKAEAAAREAKARAEAMLLEKKRHAELAAKEMERVRAIEKAETAAREALAAKNRAESNLAERKRAAELSARESSSSISREHSAYLEREARLRSQLDGLKAEMRDSASSSSSGSSWSWPWSRSSTTTTTSSTSTNHTHDHSHDGFDTTGNLMEHIVEDIKQTKDDISDGLHSLKDAVLGAEAKAAEATTKTKETIVETVNAVMPERRSWWSSGSPSSTSSPDITTKVSDLGTDIERVATKAERDVHAKTEAVGRDMSETARKAYDNVIDAAVTAEGQRVHTHHHHEHLSSTNGRDDHNLMDHIRDDLQTTKENLQSGVDSLKETIFGAEQTANKVASEIQDGVKQAKDEGRQWWSDKTHEAEKSANRLESELRAGLNKAGDKIREFDESLNNVAAGREAASDDDYWFHAEQARQQKSRRGSGRAM</sequence>
<feature type="region of interest" description="Disordered" evidence="3">
    <location>
        <begin position="891"/>
        <end position="910"/>
    </location>
</feature>
<feature type="region of interest" description="Disordered" evidence="3">
    <location>
        <begin position="787"/>
        <end position="829"/>
    </location>
</feature>
<evidence type="ECO:0000256" key="3">
    <source>
        <dbReference type="SAM" id="MobiDB-lite"/>
    </source>
</evidence>
<protein>
    <recommendedName>
        <fullName evidence="1">MICOS complex subunit</fullName>
    </recommendedName>
</protein>
<dbReference type="EMBL" id="JAAAXW010000101">
    <property type="protein sequence ID" value="KAF9543937.1"/>
    <property type="molecule type" value="Genomic_DNA"/>
</dbReference>
<dbReference type="InterPro" id="IPR019166">
    <property type="entry name" value="MIC26/MIC27"/>
</dbReference>
<dbReference type="Pfam" id="PF09769">
    <property type="entry name" value="ApoO"/>
    <property type="match status" value="1"/>
</dbReference>
<evidence type="ECO:0000313" key="5">
    <source>
        <dbReference type="Proteomes" id="UP000723463"/>
    </source>
</evidence>
<keyword evidence="1" id="KW-0472">Membrane</keyword>
<feature type="region of interest" description="Disordered" evidence="3">
    <location>
        <begin position="1081"/>
        <end position="1109"/>
    </location>
</feature>
<keyword evidence="2" id="KW-0175">Coiled coil</keyword>
<dbReference type="AlphaFoldDB" id="A0A9P6F722"/>
<dbReference type="Proteomes" id="UP000723463">
    <property type="component" value="Unassembled WGS sequence"/>
</dbReference>
<feature type="compositionally biased region" description="Basic residues" evidence="3">
    <location>
        <begin position="1099"/>
        <end position="1109"/>
    </location>
</feature>
<comment type="subunit">
    <text evidence="1">Component of the mitochondrial contact site and cristae organizing system (MICOS) complex.</text>
</comment>
<dbReference type="GO" id="GO:0044284">
    <property type="term" value="C:mitochondrial crista junction"/>
    <property type="evidence" value="ECO:0007669"/>
    <property type="project" value="TreeGrafter"/>
</dbReference>
<evidence type="ECO:0000256" key="2">
    <source>
        <dbReference type="SAM" id="Coils"/>
    </source>
</evidence>
<keyword evidence="1" id="KW-0999">Mitochondrion inner membrane</keyword>
<keyword evidence="1" id="KW-0496">Mitochondrion</keyword>